<dbReference type="RefSeq" id="WP_039741491.1">
    <property type="nucleotide sequence ID" value="NZ_CP009788.1"/>
</dbReference>
<gene>
    <name evidence="9" type="primary">mutS</name>
    <name evidence="12" type="ORF">GPICK_06525</name>
</gene>
<dbReference type="PROSITE" id="PS00486">
    <property type="entry name" value="DNA_MISMATCH_REPAIR_2"/>
    <property type="match status" value="1"/>
</dbReference>
<dbReference type="STRING" id="345632.GPICK_06525"/>
<proteinExistence type="inferred from homology"/>
<dbReference type="SUPFAM" id="SSF55271">
    <property type="entry name" value="DNA repair protein MutS, domain I"/>
    <property type="match status" value="1"/>
</dbReference>
<accession>A0A0B5BG88</accession>
<dbReference type="GO" id="GO:0008168">
    <property type="term" value="F:methyltransferase activity"/>
    <property type="evidence" value="ECO:0007669"/>
    <property type="project" value="InterPro"/>
</dbReference>
<dbReference type="InterPro" id="IPR036187">
    <property type="entry name" value="DNA_mismatch_repair_MutS_sf"/>
</dbReference>
<dbReference type="Pfam" id="PF05190">
    <property type="entry name" value="MutS_IV"/>
    <property type="match status" value="1"/>
</dbReference>
<dbReference type="GO" id="GO:0140664">
    <property type="term" value="F:ATP-dependent DNA damage sensor activity"/>
    <property type="evidence" value="ECO:0007669"/>
    <property type="project" value="InterPro"/>
</dbReference>
<dbReference type="Pfam" id="PF01624">
    <property type="entry name" value="MutS_I"/>
    <property type="match status" value="1"/>
</dbReference>
<dbReference type="SUPFAM" id="SSF48334">
    <property type="entry name" value="DNA repair protein MutS, domain III"/>
    <property type="match status" value="1"/>
</dbReference>
<dbReference type="FunFam" id="1.10.1420.10:FF:000007">
    <property type="entry name" value="DNA mismatch repair protein MutS"/>
    <property type="match status" value="1"/>
</dbReference>
<dbReference type="GO" id="GO:0005829">
    <property type="term" value="C:cytosol"/>
    <property type="evidence" value="ECO:0007669"/>
    <property type="project" value="TreeGrafter"/>
</dbReference>
<dbReference type="Pfam" id="PF05192">
    <property type="entry name" value="MutS_III"/>
    <property type="match status" value="1"/>
</dbReference>
<sequence length="872" mass="96064">MSELTPMMRQYLEIKADYPDAILFFRLGDFYEMFLDDAVKASRILDITLTSRGKGGDGNDVPLCGVPYHSAAPYIARLIEAGEKVAICEQVEDPKSVKGIVRREVVKVVTPGLVVESESLSPKENNYLLSLFGDGGSRWGVAYLDISTGDFRVTETDGEDAVWSEVACVDPREILVPASLRDSGRLAGRADLAAGRMISAIDEWVYDRDYVERLIRSHFGVASPDAIGCGGLAEGLQAAAAVLHYLQQTQKGRVDHIRDLRVYRSQEFLVLDESTRRNLELTATLSEGKRRGSLLGLLDRTATAMGGRKLRQWINYPLVSVEKITNRQDAVAELVTAAGVRTAMREVLDGVYDLERLNGRISLASSGAKDLVALRASLEKLPPLFDLLDGVDASLLREIRAEIDPLEDVKELVARGIVTDPPFVLREGGIIADGYHAELDELRAISREGKGFIARLEAQEKGRTGISSLKIRYNKVFGYYIEVTKSNLSSIPEDYIRRQTLANAERFITPELKEYEEKVLGAEERIVELEYGLFQEIRQQVAAQGERIARTADRLATLDVLVALAEVAHERGYCRPVVDEGDVFSVTEGRHPVVEALNVSERFVSNDVLLDNAENQLVIITGPNMAGKSTFMRQVALIALMAQMGSFVPAAEARIGVVDRIFTRVGASDNLARGQSTFMVEMMETAAILRNATPRSLIVLDEIGRGTSTFDGVSIAWAVAEYLHDTERCAAKTLFATHYHELTELAVTRGRIKNCNVAVKEWNDQVIFLRKIVPGGASHSYGIQVARLAGLPHEVIERAKEILQNLEKGEYAEGGVPRIAKGKRGTAAKESPQLSLFEQGADLVRTRLAGLNIAALTPLEALNILDELKRMV</sequence>
<dbReference type="PANTHER" id="PTHR11361">
    <property type="entry name" value="DNA MISMATCH REPAIR PROTEIN MUTS FAMILY MEMBER"/>
    <property type="match status" value="1"/>
</dbReference>
<dbReference type="Gene3D" id="3.40.50.300">
    <property type="entry name" value="P-loop containing nucleotide triphosphate hydrolases"/>
    <property type="match status" value="1"/>
</dbReference>
<comment type="similarity">
    <text evidence="1 9 10">Belongs to the DNA mismatch repair MutS family.</text>
</comment>
<keyword evidence="7 9" id="KW-0234">DNA repair</keyword>
<dbReference type="InterPro" id="IPR027417">
    <property type="entry name" value="P-loop_NTPase"/>
</dbReference>
<protein>
    <recommendedName>
        <fullName evidence="2 9">DNA mismatch repair protein MutS</fullName>
    </recommendedName>
</protein>
<dbReference type="NCBIfam" id="NF003810">
    <property type="entry name" value="PRK05399.1"/>
    <property type="match status" value="1"/>
</dbReference>
<dbReference type="PROSITE" id="PS00092">
    <property type="entry name" value="N6_MTASE"/>
    <property type="match status" value="1"/>
</dbReference>
<dbReference type="Gene3D" id="3.30.420.110">
    <property type="entry name" value="MutS, connector domain"/>
    <property type="match status" value="1"/>
</dbReference>
<feature type="binding site" evidence="9">
    <location>
        <begin position="622"/>
        <end position="629"/>
    </location>
    <ligand>
        <name>ATP</name>
        <dbReference type="ChEBI" id="CHEBI:30616"/>
    </ligand>
</feature>
<dbReference type="InterPro" id="IPR007860">
    <property type="entry name" value="DNA_mmatch_repair_MutS_con_dom"/>
</dbReference>
<feature type="domain" description="DNA mismatch repair proteins mutS family" evidence="11">
    <location>
        <begin position="696"/>
        <end position="712"/>
    </location>
</feature>
<dbReference type="GO" id="GO:0006298">
    <property type="term" value="P:mismatch repair"/>
    <property type="evidence" value="ECO:0007669"/>
    <property type="project" value="UniProtKB-UniRule"/>
</dbReference>
<dbReference type="SUPFAM" id="SSF53150">
    <property type="entry name" value="DNA repair protein MutS, domain II"/>
    <property type="match status" value="1"/>
</dbReference>
<dbReference type="CDD" id="cd03284">
    <property type="entry name" value="ABC_MutS1"/>
    <property type="match status" value="1"/>
</dbReference>
<dbReference type="InterPro" id="IPR002052">
    <property type="entry name" value="DNA_methylase_N6_adenine_CS"/>
</dbReference>
<dbReference type="InterPro" id="IPR036678">
    <property type="entry name" value="MutS_con_dom_sf"/>
</dbReference>
<dbReference type="SMART" id="SM00534">
    <property type="entry name" value="MUTSac"/>
    <property type="match status" value="1"/>
</dbReference>
<dbReference type="OrthoDB" id="9802448at2"/>
<dbReference type="GO" id="GO:0030983">
    <property type="term" value="F:mismatched DNA binding"/>
    <property type="evidence" value="ECO:0007669"/>
    <property type="project" value="InterPro"/>
</dbReference>
<evidence type="ECO:0000313" key="12">
    <source>
        <dbReference type="EMBL" id="AJE03066.1"/>
    </source>
</evidence>
<name>A0A0B5BG88_9BACT</name>
<evidence type="ECO:0000256" key="2">
    <source>
        <dbReference type="ARBA" id="ARBA00021982"/>
    </source>
</evidence>
<evidence type="ECO:0000313" key="13">
    <source>
        <dbReference type="Proteomes" id="UP000057609"/>
    </source>
</evidence>
<dbReference type="AlphaFoldDB" id="A0A0B5BG88"/>
<dbReference type="InterPro" id="IPR005748">
    <property type="entry name" value="DNA_mismatch_repair_MutS"/>
</dbReference>
<dbReference type="EMBL" id="CP009788">
    <property type="protein sequence ID" value="AJE03066.1"/>
    <property type="molecule type" value="Genomic_DNA"/>
</dbReference>
<evidence type="ECO:0000256" key="1">
    <source>
        <dbReference type="ARBA" id="ARBA00006271"/>
    </source>
</evidence>
<dbReference type="Pfam" id="PF00488">
    <property type="entry name" value="MutS_V"/>
    <property type="match status" value="1"/>
</dbReference>
<evidence type="ECO:0000256" key="10">
    <source>
        <dbReference type="RuleBase" id="RU003756"/>
    </source>
</evidence>
<keyword evidence="13" id="KW-1185">Reference proteome</keyword>
<dbReference type="NCBIfam" id="TIGR01070">
    <property type="entry name" value="mutS1"/>
    <property type="match status" value="1"/>
</dbReference>
<evidence type="ECO:0000256" key="5">
    <source>
        <dbReference type="ARBA" id="ARBA00022840"/>
    </source>
</evidence>
<dbReference type="InterPro" id="IPR007696">
    <property type="entry name" value="DNA_mismatch_repair_MutS_core"/>
</dbReference>
<dbReference type="GO" id="GO:0005524">
    <property type="term" value="F:ATP binding"/>
    <property type="evidence" value="ECO:0007669"/>
    <property type="project" value="UniProtKB-UniRule"/>
</dbReference>
<dbReference type="Gene3D" id="3.40.1170.10">
    <property type="entry name" value="DNA repair protein MutS, domain I"/>
    <property type="match status" value="1"/>
</dbReference>
<dbReference type="Pfam" id="PF05188">
    <property type="entry name" value="MutS_II"/>
    <property type="match status" value="1"/>
</dbReference>
<dbReference type="KEGG" id="gpi:GPICK_06525"/>
<reference evidence="12 13" key="1">
    <citation type="journal article" date="2015" name="Genome Announc.">
        <title>Complete Genome of Geobacter pickeringii G13T, a Metal-Reducing Isolate from Sedimentary Kaolin Deposits.</title>
        <authorList>
            <person name="Badalamenti J.P."/>
            <person name="Bond D.R."/>
        </authorList>
    </citation>
    <scope>NUCLEOTIDE SEQUENCE [LARGE SCALE GENOMIC DNA]</scope>
    <source>
        <strain evidence="12 13">G13</strain>
    </source>
</reference>
<evidence type="ECO:0000256" key="8">
    <source>
        <dbReference type="ARBA" id="ARBA00024647"/>
    </source>
</evidence>
<dbReference type="InterPro" id="IPR045076">
    <property type="entry name" value="MutS"/>
</dbReference>
<dbReference type="GO" id="GO:0003684">
    <property type="term" value="F:damaged DNA binding"/>
    <property type="evidence" value="ECO:0007669"/>
    <property type="project" value="UniProtKB-UniRule"/>
</dbReference>
<dbReference type="InterPro" id="IPR000432">
    <property type="entry name" value="DNA_mismatch_repair_MutS_C"/>
</dbReference>
<evidence type="ECO:0000256" key="6">
    <source>
        <dbReference type="ARBA" id="ARBA00023125"/>
    </source>
</evidence>
<evidence type="ECO:0000256" key="9">
    <source>
        <dbReference type="HAMAP-Rule" id="MF_00096"/>
    </source>
</evidence>
<dbReference type="FunFam" id="3.40.1170.10:FF:000001">
    <property type="entry name" value="DNA mismatch repair protein MutS"/>
    <property type="match status" value="1"/>
</dbReference>
<dbReference type="PANTHER" id="PTHR11361:SF34">
    <property type="entry name" value="DNA MISMATCH REPAIR PROTEIN MSH1, MITOCHONDRIAL"/>
    <property type="match status" value="1"/>
</dbReference>
<dbReference type="SUPFAM" id="SSF52540">
    <property type="entry name" value="P-loop containing nucleoside triphosphate hydrolases"/>
    <property type="match status" value="1"/>
</dbReference>
<evidence type="ECO:0000256" key="7">
    <source>
        <dbReference type="ARBA" id="ARBA00023204"/>
    </source>
</evidence>
<keyword evidence="4 9" id="KW-0227">DNA damage</keyword>
<dbReference type="InterPro" id="IPR007861">
    <property type="entry name" value="DNA_mismatch_repair_MutS_clamp"/>
</dbReference>
<evidence type="ECO:0000256" key="3">
    <source>
        <dbReference type="ARBA" id="ARBA00022741"/>
    </source>
</evidence>
<dbReference type="InterPro" id="IPR016151">
    <property type="entry name" value="DNA_mismatch_repair_MutS_N"/>
</dbReference>
<keyword evidence="6 9" id="KW-0238">DNA-binding</keyword>
<dbReference type="Gene3D" id="1.10.1420.10">
    <property type="match status" value="2"/>
</dbReference>
<evidence type="ECO:0000259" key="11">
    <source>
        <dbReference type="PROSITE" id="PS00486"/>
    </source>
</evidence>
<dbReference type="Proteomes" id="UP000057609">
    <property type="component" value="Chromosome"/>
</dbReference>
<dbReference type="HOGENOM" id="CLU_002472_4_0_7"/>
<dbReference type="GO" id="GO:0032259">
    <property type="term" value="P:methylation"/>
    <property type="evidence" value="ECO:0007669"/>
    <property type="project" value="InterPro"/>
</dbReference>
<dbReference type="PIRSF" id="PIRSF037677">
    <property type="entry name" value="DNA_mis_repair_Msh6"/>
    <property type="match status" value="1"/>
</dbReference>
<organism evidence="12 13">
    <name type="scientific">Geobacter pickeringii</name>
    <dbReference type="NCBI Taxonomy" id="345632"/>
    <lineage>
        <taxon>Bacteria</taxon>
        <taxon>Pseudomonadati</taxon>
        <taxon>Thermodesulfobacteriota</taxon>
        <taxon>Desulfuromonadia</taxon>
        <taxon>Geobacterales</taxon>
        <taxon>Geobacteraceae</taxon>
        <taxon>Geobacter</taxon>
    </lineage>
</organism>
<dbReference type="InterPro" id="IPR007695">
    <property type="entry name" value="DNA_mismatch_repair_MutS-lik_N"/>
</dbReference>
<keyword evidence="3 9" id="KW-0547">Nucleotide-binding</keyword>
<dbReference type="HAMAP" id="MF_00096">
    <property type="entry name" value="MutS"/>
    <property type="match status" value="1"/>
</dbReference>
<dbReference type="InterPro" id="IPR017261">
    <property type="entry name" value="DNA_mismatch_repair_MutS/MSH"/>
</dbReference>
<comment type="function">
    <text evidence="8 9">This protein is involved in the repair of mismatches in DNA. It is possible that it carries out the mismatch recognition step. This protein has a weak ATPase activity.</text>
</comment>
<evidence type="ECO:0000256" key="4">
    <source>
        <dbReference type="ARBA" id="ARBA00022763"/>
    </source>
</evidence>
<dbReference type="SMART" id="SM00533">
    <property type="entry name" value="MUTSd"/>
    <property type="match status" value="1"/>
</dbReference>
<keyword evidence="5 9" id="KW-0067">ATP-binding</keyword>